<evidence type="ECO:0000313" key="2">
    <source>
        <dbReference type="Proteomes" id="UP000729701"/>
    </source>
</evidence>
<reference evidence="1" key="2">
    <citation type="journal article" date="2022" name="Microbiol. Resour. Announc.">
        <title>Metagenome Sequencing to Explore Phylogenomics of Terrestrial Cyanobacteria.</title>
        <authorList>
            <person name="Ward R.D."/>
            <person name="Stajich J.E."/>
            <person name="Johansen J.R."/>
            <person name="Huntemann M."/>
            <person name="Clum A."/>
            <person name="Foster B."/>
            <person name="Foster B."/>
            <person name="Roux S."/>
            <person name="Palaniappan K."/>
            <person name="Varghese N."/>
            <person name="Mukherjee S."/>
            <person name="Reddy T.B.K."/>
            <person name="Daum C."/>
            <person name="Copeland A."/>
            <person name="Chen I.A."/>
            <person name="Ivanova N.N."/>
            <person name="Kyrpides N.C."/>
            <person name="Shapiro N."/>
            <person name="Eloe-Fadrosh E.A."/>
            <person name="Pietrasiak N."/>
        </authorList>
    </citation>
    <scope>NUCLEOTIDE SEQUENCE</scope>
    <source>
        <strain evidence="1">GSE-NOS-MK-12-04C</strain>
    </source>
</reference>
<reference evidence="1" key="1">
    <citation type="submission" date="2021-05" db="EMBL/GenBank/DDBJ databases">
        <authorList>
            <person name="Pietrasiak N."/>
            <person name="Ward R."/>
            <person name="Stajich J.E."/>
            <person name="Kurbessoian T."/>
        </authorList>
    </citation>
    <scope>NUCLEOTIDE SEQUENCE</scope>
    <source>
        <strain evidence="1">GSE-NOS-MK-12-04C</strain>
    </source>
</reference>
<dbReference type="Proteomes" id="UP000729701">
    <property type="component" value="Unassembled WGS sequence"/>
</dbReference>
<protein>
    <submittedName>
        <fullName evidence="1">PAS domain-containing protein</fullName>
    </submittedName>
</protein>
<dbReference type="AlphaFoldDB" id="A0A951QTU0"/>
<sequence>MSLYETRSATEHLFNIAVLDEDGVIYQVNPAAESLFNTKITTYAS</sequence>
<name>A0A951QTU0_9CYAN</name>
<gene>
    <name evidence="1" type="ORF">KME60_26610</name>
</gene>
<dbReference type="EMBL" id="JAHHGZ010000036">
    <property type="protein sequence ID" value="MBW4670898.1"/>
    <property type="molecule type" value="Genomic_DNA"/>
</dbReference>
<accession>A0A951QTU0</accession>
<comment type="caution">
    <text evidence="1">The sequence shown here is derived from an EMBL/GenBank/DDBJ whole genome shotgun (WGS) entry which is preliminary data.</text>
</comment>
<organism evidence="1 2">
    <name type="scientific">Cyanomargarita calcarea GSE-NOS-MK-12-04C</name>
    <dbReference type="NCBI Taxonomy" id="2839659"/>
    <lineage>
        <taxon>Bacteria</taxon>
        <taxon>Bacillati</taxon>
        <taxon>Cyanobacteriota</taxon>
        <taxon>Cyanophyceae</taxon>
        <taxon>Nostocales</taxon>
        <taxon>Cyanomargaritaceae</taxon>
        <taxon>Cyanomargarita</taxon>
    </lineage>
</organism>
<proteinExistence type="predicted"/>
<evidence type="ECO:0000313" key="1">
    <source>
        <dbReference type="EMBL" id="MBW4670898.1"/>
    </source>
</evidence>